<evidence type="ECO:0000256" key="4">
    <source>
        <dbReference type="PROSITE-ProRule" id="PRU00175"/>
    </source>
</evidence>
<dbReference type="GO" id="GO:0043161">
    <property type="term" value="P:proteasome-mediated ubiquitin-dependent protein catabolic process"/>
    <property type="evidence" value="ECO:0007669"/>
    <property type="project" value="TreeGrafter"/>
</dbReference>
<dbReference type="AlphaFoldDB" id="A0A6N2KWT0"/>
<organism evidence="6">
    <name type="scientific">Salix viminalis</name>
    <name type="common">Common osier</name>
    <name type="synonym">Basket willow</name>
    <dbReference type="NCBI Taxonomy" id="40686"/>
    <lineage>
        <taxon>Eukaryota</taxon>
        <taxon>Viridiplantae</taxon>
        <taxon>Streptophyta</taxon>
        <taxon>Embryophyta</taxon>
        <taxon>Tracheophyta</taxon>
        <taxon>Spermatophyta</taxon>
        <taxon>Magnoliopsida</taxon>
        <taxon>eudicotyledons</taxon>
        <taxon>Gunneridae</taxon>
        <taxon>Pentapetalae</taxon>
        <taxon>rosids</taxon>
        <taxon>fabids</taxon>
        <taxon>Malpighiales</taxon>
        <taxon>Salicaceae</taxon>
        <taxon>Saliceae</taxon>
        <taxon>Salix</taxon>
    </lineage>
</organism>
<evidence type="ECO:0000256" key="1">
    <source>
        <dbReference type="ARBA" id="ARBA00022723"/>
    </source>
</evidence>
<dbReference type="CDD" id="cd16504">
    <property type="entry name" value="RING-HC_COP1"/>
    <property type="match status" value="1"/>
</dbReference>
<keyword evidence="2 4" id="KW-0863">Zinc-finger</keyword>
<dbReference type="InterPro" id="IPR013083">
    <property type="entry name" value="Znf_RING/FYVE/PHD"/>
</dbReference>
<dbReference type="Gene3D" id="3.30.40.10">
    <property type="entry name" value="Zinc/RING finger domain, C3HC4 (zinc finger)"/>
    <property type="match status" value="1"/>
</dbReference>
<accession>A0A6N2KWT0</accession>
<reference evidence="6" key="1">
    <citation type="submission" date="2019-03" db="EMBL/GenBank/DDBJ databases">
        <authorList>
            <person name="Mank J."/>
            <person name="Almeida P."/>
        </authorList>
    </citation>
    <scope>NUCLEOTIDE SEQUENCE</scope>
    <source>
        <strain evidence="6">78183</strain>
    </source>
</reference>
<dbReference type="SUPFAM" id="SSF57850">
    <property type="entry name" value="RING/U-box"/>
    <property type="match status" value="1"/>
</dbReference>
<dbReference type="PROSITE" id="PS00518">
    <property type="entry name" value="ZF_RING_1"/>
    <property type="match status" value="1"/>
</dbReference>
<dbReference type="Pfam" id="PF13923">
    <property type="entry name" value="zf-C3HC4_2"/>
    <property type="match status" value="1"/>
</dbReference>
<evidence type="ECO:0000256" key="3">
    <source>
        <dbReference type="ARBA" id="ARBA00022833"/>
    </source>
</evidence>
<evidence type="ECO:0000313" key="6">
    <source>
        <dbReference type="EMBL" id="VFU33061.1"/>
    </source>
</evidence>
<dbReference type="InterPro" id="IPR001841">
    <property type="entry name" value="Znf_RING"/>
</dbReference>
<dbReference type="GO" id="GO:0061630">
    <property type="term" value="F:ubiquitin protein ligase activity"/>
    <property type="evidence" value="ECO:0007669"/>
    <property type="project" value="InterPro"/>
</dbReference>
<dbReference type="InterPro" id="IPR042755">
    <property type="entry name" value="COP1"/>
</dbReference>
<name>A0A6N2KWT0_SALVM</name>
<keyword evidence="3" id="KW-0862">Zinc</keyword>
<dbReference type="PANTHER" id="PTHR44080">
    <property type="entry name" value="E3 UBIQUITIN-PROTEIN LIGASE COP1"/>
    <property type="match status" value="1"/>
</dbReference>
<gene>
    <name evidence="6" type="ORF">SVIM_LOCUS149332</name>
</gene>
<dbReference type="PROSITE" id="PS50089">
    <property type="entry name" value="ZF_RING_2"/>
    <property type="match status" value="1"/>
</dbReference>
<dbReference type="PANTHER" id="PTHR44080:SF8">
    <property type="entry name" value="E3 UBIQUITIN-PROTEIN LIGASE COP1-LIKE"/>
    <property type="match status" value="1"/>
</dbReference>
<keyword evidence="1" id="KW-0479">Metal-binding</keyword>
<evidence type="ECO:0000256" key="2">
    <source>
        <dbReference type="ARBA" id="ARBA00022771"/>
    </source>
</evidence>
<evidence type="ECO:0000259" key="5">
    <source>
        <dbReference type="PROSITE" id="PS50089"/>
    </source>
</evidence>
<sequence length="124" mass="13834">MGGESSMGALVPSLYSEATTSKMPPPTEELDKDILCPICMQIIKDAFLTSCGHSFCYMCITTHLRNKNDCPCCSHYLTSNLIFPNFLLNKILERNYARQAAKNASPYEHLRQALQQVSCCSFDG</sequence>
<protein>
    <recommendedName>
        <fullName evidence="5">RING-type domain-containing protein</fullName>
    </recommendedName>
</protein>
<proteinExistence type="predicted"/>
<dbReference type="SMART" id="SM00184">
    <property type="entry name" value="RING"/>
    <property type="match status" value="1"/>
</dbReference>
<dbReference type="GO" id="GO:0008270">
    <property type="term" value="F:zinc ion binding"/>
    <property type="evidence" value="ECO:0007669"/>
    <property type="project" value="UniProtKB-KW"/>
</dbReference>
<dbReference type="EMBL" id="CAADRP010000890">
    <property type="protein sequence ID" value="VFU33061.1"/>
    <property type="molecule type" value="Genomic_DNA"/>
</dbReference>
<dbReference type="InterPro" id="IPR017907">
    <property type="entry name" value="Znf_RING_CS"/>
</dbReference>
<feature type="domain" description="RING-type" evidence="5">
    <location>
        <begin position="36"/>
        <end position="74"/>
    </location>
</feature>